<proteinExistence type="predicted"/>
<dbReference type="EMBL" id="JBEDUW010000290">
    <property type="protein sequence ID" value="KAK9901721.1"/>
    <property type="molecule type" value="Genomic_DNA"/>
</dbReference>
<accession>A0AAW1VKE0</accession>
<protein>
    <submittedName>
        <fullName evidence="1">Uncharacterized protein</fullName>
    </submittedName>
</protein>
<comment type="caution">
    <text evidence="1">The sequence shown here is derived from an EMBL/GenBank/DDBJ whole genome shotgun (WGS) entry which is preliminary data.</text>
</comment>
<organism evidence="1 2">
    <name type="scientific">Rubus argutus</name>
    <name type="common">Southern blackberry</name>
    <dbReference type="NCBI Taxonomy" id="59490"/>
    <lineage>
        <taxon>Eukaryota</taxon>
        <taxon>Viridiplantae</taxon>
        <taxon>Streptophyta</taxon>
        <taxon>Embryophyta</taxon>
        <taxon>Tracheophyta</taxon>
        <taxon>Spermatophyta</taxon>
        <taxon>Magnoliopsida</taxon>
        <taxon>eudicotyledons</taxon>
        <taxon>Gunneridae</taxon>
        <taxon>Pentapetalae</taxon>
        <taxon>rosids</taxon>
        <taxon>fabids</taxon>
        <taxon>Rosales</taxon>
        <taxon>Rosaceae</taxon>
        <taxon>Rosoideae</taxon>
        <taxon>Rosoideae incertae sedis</taxon>
        <taxon>Rubus</taxon>
    </lineage>
</organism>
<keyword evidence="2" id="KW-1185">Reference proteome</keyword>
<evidence type="ECO:0000313" key="1">
    <source>
        <dbReference type="EMBL" id="KAK9901721.1"/>
    </source>
</evidence>
<dbReference type="Proteomes" id="UP001457282">
    <property type="component" value="Unassembled WGS sequence"/>
</dbReference>
<sequence length="156" mass="17099">MGGGLERRGEGLCTVARLLRADAGAESGAAQGCDAIWASAWQRQQVVMGNPRWTRCGVKICRRLGFDTAVRDFCFGDGKELWIFFSILDREHGERGQCGLGAEHEFGDALNMTECTGCRDLVAAALGSLNRQRQEKKISSWTEEKSLKVISCNQVG</sequence>
<name>A0AAW1VKE0_RUBAR</name>
<evidence type="ECO:0000313" key="2">
    <source>
        <dbReference type="Proteomes" id="UP001457282"/>
    </source>
</evidence>
<reference evidence="1 2" key="1">
    <citation type="journal article" date="2023" name="G3 (Bethesda)">
        <title>A chromosome-length genome assembly and annotation of blackberry (Rubus argutus, cv. 'Hillquist').</title>
        <authorList>
            <person name="Bruna T."/>
            <person name="Aryal R."/>
            <person name="Dudchenko O."/>
            <person name="Sargent D.J."/>
            <person name="Mead D."/>
            <person name="Buti M."/>
            <person name="Cavallini A."/>
            <person name="Hytonen T."/>
            <person name="Andres J."/>
            <person name="Pham M."/>
            <person name="Weisz D."/>
            <person name="Mascagni F."/>
            <person name="Usai G."/>
            <person name="Natali L."/>
            <person name="Bassil N."/>
            <person name="Fernandez G.E."/>
            <person name="Lomsadze A."/>
            <person name="Armour M."/>
            <person name="Olukolu B."/>
            <person name="Poorten T."/>
            <person name="Britton C."/>
            <person name="Davik J."/>
            <person name="Ashrafi H."/>
            <person name="Aiden E.L."/>
            <person name="Borodovsky M."/>
            <person name="Worthington M."/>
        </authorList>
    </citation>
    <scope>NUCLEOTIDE SEQUENCE [LARGE SCALE GENOMIC DNA]</scope>
    <source>
        <strain evidence="1">PI 553951</strain>
    </source>
</reference>
<gene>
    <name evidence="1" type="ORF">M0R45_001993</name>
</gene>
<dbReference type="AlphaFoldDB" id="A0AAW1VKE0"/>